<evidence type="ECO:0000256" key="1">
    <source>
        <dbReference type="ARBA" id="ARBA00022679"/>
    </source>
</evidence>
<dbReference type="CDD" id="cd02440">
    <property type="entry name" value="AdoMet_MTases"/>
    <property type="match status" value="1"/>
</dbReference>
<evidence type="ECO:0000313" key="4">
    <source>
        <dbReference type="Proteomes" id="UP001410795"/>
    </source>
</evidence>
<sequence length="252" mass="27392">MKDATAADGVYGDDLADVYDLMYAGRPDVLHLPAFCRALRPETPSILEFGIGSGRLAIPLAKAGFQVTGIEASGTMIAMLHERARGLTITALQGDFQQPVATGEFDLVLIATNTLFMVDSLEGQRQTLARASERLASGGHLIVETYDPHVYLDRPSPFSVTLPLAPSTLLTDTVIVDRAAQKVTQVHAICRPGTIDTIVEHSYWLTTRELDLLAESVGLKRTERYSDFERHPITPDAGNIVSVYAARSGPDR</sequence>
<dbReference type="GO" id="GO:0008168">
    <property type="term" value="F:methyltransferase activity"/>
    <property type="evidence" value="ECO:0007669"/>
    <property type="project" value="UniProtKB-KW"/>
</dbReference>
<gene>
    <name evidence="3" type="ORF">GCM10022202_27880</name>
</gene>
<protein>
    <submittedName>
        <fullName evidence="3">Class I SAM-dependent methyltransferase</fullName>
    </submittedName>
</protein>
<dbReference type="Pfam" id="PF13649">
    <property type="entry name" value="Methyltransf_25"/>
    <property type="match status" value="1"/>
</dbReference>
<name>A0ABP7BNA6_9MICO</name>
<dbReference type="Gene3D" id="3.40.50.150">
    <property type="entry name" value="Vaccinia Virus protein VP39"/>
    <property type="match status" value="1"/>
</dbReference>
<dbReference type="InterPro" id="IPR029063">
    <property type="entry name" value="SAM-dependent_MTases_sf"/>
</dbReference>
<dbReference type="GO" id="GO:0032259">
    <property type="term" value="P:methylation"/>
    <property type="evidence" value="ECO:0007669"/>
    <property type="project" value="UniProtKB-KW"/>
</dbReference>
<keyword evidence="1" id="KW-0808">Transferase</keyword>
<proteinExistence type="predicted"/>
<dbReference type="InterPro" id="IPR041698">
    <property type="entry name" value="Methyltransf_25"/>
</dbReference>
<accession>A0ABP7BNA6</accession>
<dbReference type="Proteomes" id="UP001410795">
    <property type="component" value="Unassembled WGS sequence"/>
</dbReference>
<keyword evidence="3" id="KW-0489">Methyltransferase</keyword>
<evidence type="ECO:0000313" key="3">
    <source>
        <dbReference type="EMBL" id="GAA3664304.1"/>
    </source>
</evidence>
<dbReference type="PANTHER" id="PTHR43861">
    <property type="entry name" value="TRANS-ACONITATE 2-METHYLTRANSFERASE-RELATED"/>
    <property type="match status" value="1"/>
</dbReference>
<evidence type="ECO:0000259" key="2">
    <source>
        <dbReference type="Pfam" id="PF13649"/>
    </source>
</evidence>
<keyword evidence="4" id="KW-1185">Reference proteome</keyword>
<dbReference type="EMBL" id="BAAAYV010000016">
    <property type="protein sequence ID" value="GAA3664304.1"/>
    <property type="molecule type" value="Genomic_DNA"/>
</dbReference>
<organism evidence="3 4">
    <name type="scientific">Microbacterium marinilacus</name>
    <dbReference type="NCBI Taxonomy" id="415209"/>
    <lineage>
        <taxon>Bacteria</taxon>
        <taxon>Bacillati</taxon>
        <taxon>Actinomycetota</taxon>
        <taxon>Actinomycetes</taxon>
        <taxon>Micrococcales</taxon>
        <taxon>Microbacteriaceae</taxon>
        <taxon>Microbacterium</taxon>
    </lineage>
</organism>
<reference evidence="4" key="1">
    <citation type="journal article" date="2019" name="Int. J. Syst. Evol. Microbiol.">
        <title>The Global Catalogue of Microorganisms (GCM) 10K type strain sequencing project: providing services to taxonomists for standard genome sequencing and annotation.</title>
        <authorList>
            <consortium name="The Broad Institute Genomics Platform"/>
            <consortium name="The Broad Institute Genome Sequencing Center for Infectious Disease"/>
            <person name="Wu L."/>
            <person name="Ma J."/>
        </authorList>
    </citation>
    <scope>NUCLEOTIDE SEQUENCE [LARGE SCALE GENOMIC DNA]</scope>
    <source>
        <strain evidence="4">JCM 16546</strain>
    </source>
</reference>
<feature type="domain" description="Methyltransferase" evidence="2">
    <location>
        <begin position="46"/>
        <end position="139"/>
    </location>
</feature>
<comment type="caution">
    <text evidence="3">The sequence shown here is derived from an EMBL/GenBank/DDBJ whole genome shotgun (WGS) entry which is preliminary data.</text>
</comment>
<dbReference type="RefSeq" id="WP_221857801.1">
    <property type="nucleotide sequence ID" value="NZ_BAAAYV010000016.1"/>
</dbReference>
<dbReference type="SUPFAM" id="SSF53335">
    <property type="entry name" value="S-adenosyl-L-methionine-dependent methyltransferases"/>
    <property type="match status" value="1"/>
</dbReference>